<protein>
    <submittedName>
        <fullName evidence="2">Uncharacterized protein</fullName>
    </submittedName>
</protein>
<dbReference type="PROSITE" id="PS00018">
    <property type="entry name" value="EF_HAND_1"/>
    <property type="match status" value="1"/>
</dbReference>
<dbReference type="InterPro" id="IPR018247">
    <property type="entry name" value="EF_Hand_1_Ca_BS"/>
</dbReference>
<reference evidence="2 3" key="1">
    <citation type="journal article" date="2018" name="Sci. Rep.">
        <title>Genomic signatures of local adaptation to the degree of environmental predictability in rotifers.</title>
        <authorList>
            <person name="Franch-Gras L."/>
            <person name="Hahn C."/>
            <person name="Garcia-Roger E.M."/>
            <person name="Carmona M.J."/>
            <person name="Serra M."/>
            <person name="Gomez A."/>
        </authorList>
    </citation>
    <scope>NUCLEOTIDE SEQUENCE [LARGE SCALE GENOMIC DNA]</scope>
    <source>
        <strain evidence="2">HYR1</strain>
    </source>
</reference>
<feature type="compositionally biased region" description="Basic and acidic residues" evidence="1">
    <location>
        <begin position="1"/>
        <end position="11"/>
    </location>
</feature>
<gene>
    <name evidence="2" type="ORF">BpHYR1_037412</name>
</gene>
<keyword evidence="3" id="KW-1185">Reference proteome</keyword>
<evidence type="ECO:0000313" key="2">
    <source>
        <dbReference type="EMBL" id="RNA37852.1"/>
    </source>
</evidence>
<dbReference type="Proteomes" id="UP000276133">
    <property type="component" value="Unassembled WGS sequence"/>
</dbReference>
<evidence type="ECO:0000313" key="3">
    <source>
        <dbReference type="Proteomes" id="UP000276133"/>
    </source>
</evidence>
<feature type="compositionally biased region" description="Polar residues" evidence="1">
    <location>
        <begin position="18"/>
        <end position="43"/>
    </location>
</feature>
<dbReference type="AlphaFoldDB" id="A0A3M7SQ91"/>
<feature type="region of interest" description="Disordered" evidence="1">
    <location>
        <begin position="69"/>
        <end position="107"/>
    </location>
</feature>
<dbReference type="OrthoDB" id="10437483at2759"/>
<proteinExistence type="predicted"/>
<dbReference type="EMBL" id="REGN01000969">
    <property type="protein sequence ID" value="RNA37852.1"/>
    <property type="molecule type" value="Genomic_DNA"/>
</dbReference>
<name>A0A3M7SQ91_BRAPC</name>
<comment type="caution">
    <text evidence="2">The sequence shown here is derived from an EMBL/GenBank/DDBJ whole genome shotgun (WGS) entry which is preliminary data.</text>
</comment>
<organism evidence="2 3">
    <name type="scientific">Brachionus plicatilis</name>
    <name type="common">Marine rotifer</name>
    <name type="synonym">Brachionus muelleri</name>
    <dbReference type="NCBI Taxonomy" id="10195"/>
    <lineage>
        <taxon>Eukaryota</taxon>
        <taxon>Metazoa</taxon>
        <taxon>Spiralia</taxon>
        <taxon>Gnathifera</taxon>
        <taxon>Rotifera</taxon>
        <taxon>Eurotatoria</taxon>
        <taxon>Monogononta</taxon>
        <taxon>Pseudotrocha</taxon>
        <taxon>Ploima</taxon>
        <taxon>Brachionidae</taxon>
        <taxon>Brachionus</taxon>
    </lineage>
</organism>
<evidence type="ECO:0000256" key="1">
    <source>
        <dbReference type="SAM" id="MobiDB-lite"/>
    </source>
</evidence>
<sequence length="323" mass="36930">MSGKEVRFDKRSGRKNLASEQTPCSVFTKNYYGNRSRSTSSKKMPTPDFPTPSTCKSSKNLTLINSFDIMRPGSSKHQSSPDELSECDDEDYDPSEETTDSQSDDDSLSIRNCMLQVDENCNKVITGRDLISMFYSFSEWFNGLRDSFVASTPIQSSGNRDSKSPRSNSCPSRGKIFYDSIEKVTGDLTKDKTLRLRYDPGDQAKPWDESDICKIKKFITFIEKKCNFYDKLEIIPGIGSAYNERLREFVPNVGTLLELYMTVDEMTFKALLKCYSRMKNTDVNYVFTSCKRYHKKYGFTFGDVIVRSPDYSSKTNSSKKIFI</sequence>
<feature type="compositionally biased region" description="Acidic residues" evidence="1">
    <location>
        <begin position="83"/>
        <end position="107"/>
    </location>
</feature>
<feature type="region of interest" description="Disordered" evidence="1">
    <location>
        <begin position="1"/>
        <end position="57"/>
    </location>
</feature>
<feature type="compositionally biased region" description="Polar residues" evidence="1">
    <location>
        <begin position="153"/>
        <end position="171"/>
    </location>
</feature>
<accession>A0A3M7SQ91</accession>
<feature type="region of interest" description="Disordered" evidence="1">
    <location>
        <begin position="153"/>
        <end position="174"/>
    </location>
</feature>